<dbReference type="EMBL" id="BJUU01000010">
    <property type="protein sequence ID" value="GEK80489.1"/>
    <property type="molecule type" value="Genomic_DNA"/>
</dbReference>
<accession>A0AA87USB5</accession>
<sequence length="73" mass="7914">MVEIIGIVLAIQGIGGTINNALGDGGSWFLLNYVEGLEPYRLALHVAMAIVGIALVGVPQLRRWREGRLKQSE</sequence>
<dbReference type="AlphaFoldDB" id="A0AA87USB5"/>
<keyword evidence="1" id="KW-1133">Transmembrane helix</keyword>
<name>A0AA87USB5_9MICO</name>
<dbReference type="Proteomes" id="UP000321749">
    <property type="component" value="Unassembled WGS sequence"/>
</dbReference>
<protein>
    <submittedName>
        <fullName evidence="2">Uncharacterized protein</fullName>
    </submittedName>
</protein>
<proteinExistence type="predicted"/>
<keyword evidence="1" id="KW-0472">Membrane</keyword>
<gene>
    <name evidence="2" type="ORF">ABA31_18400</name>
</gene>
<evidence type="ECO:0000256" key="1">
    <source>
        <dbReference type="SAM" id="Phobius"/>
    </source>
</evidence>
<keyword evidence="1" id="KW-0812">Transmembrane</keyword>
<keyword evidence="3" id="KW-1185">Reference proteome</keyword>
<evidence type="ECO:0000313" key="2">
    <source>
        <dbReference type="EMBL" id="GEK80489.1"/>
    </source>
</evidence>
<dbReference type="RefSeq" id="WP_146794810.1">
    <property type="nucleotide sequence ID" value="NZ_BJUU01000010.1"/>
</dbReference>
<feature type="transmembrane region" description="Helical" evidence="1">
    <location>
        <begin position="42"/>
        <end position="61"/>
    </location>
</feature>
<reference evidence="2 3" key="1">
    <citation type="submission" date="2019-07" db="EMBL/GenBank/DDBJ databases">
        <title>Whole genome shotgun sequence of Agrococcus baldri NBRC 103055.</title>
        <authorList>
            <person name="Hosoyama A."/>
            <person name="Uohara A."/>
            <person name="Ohji S."/>
            <person name="Ichikawa N."/>
        </authorList>
    </citation>
    <scope>NUCLEOTIDE SEQUENCE [LARGE SCALE GENOMIC DNA]</scope>
    <source>
        <strain evidence="2 3">NBRC 103055</strain>
    </source>
</reference>
<comment type="caution">
    <text evidence="2">The sequence shown here is derived from an EMBL/GenBank/DDBJ whole genome shotgun (WGS) entry which is preliminary data.</text>
</comment>
<organism evidence="2 3">
    <name type="scientific">Agrococcus baldri</name>
    <dbReference type="NCBI Taxonomy" id="153730"/>
    <lineage>
        <taxon>Bacteria</taxon>
        <taxon>Bacillati</taxon>
        <taxon>Actinomycetota</taxon>
        <taxon>Actinomycetes</taxon>
        <taxon>Micrococcales</taxon>
        <taxon>Microbacteriaceae</taxon>
        <taxon>Agrococcus</taxon>
    </lineage>
</organism>
<evidence type="ECO:0000313" key="3">
    <source>
        <dbReference type="Proteomes" id="UP000321749"/>
    </source>
</evidence>